<evidence type="ECO:0000256" key="2">
    <source>
        <dbReference type="ARBA" id="ARBA00022737"/>
    </source>
</evidence>
<feature type="domain" description="HTH myb-type" evidence="11">
    <location>
        <begin position="32"/>
        <end position="84"/>
    </location>
</feature>
<gene>
    <name evidence="12" type="ORF">MIMGU_mgv1a022282mg</name>
</gene>
<name>A0A022R8D4_ERYGU</name>
<dbReference type="SMART" id="SM00717">
    <property type="entry name" value="SANT"/>
    <property type="match status" value="2"/>
</dbReference>
<accession>A0A022R8D4</accession>
<evidence type="ECO:0000259" key="10">
    <source>
        <dbReference type="PROSITE" id="PS50090"/>
    </source>
</evidence>
<feature type="domain" description="Myb-like" evidence="10">
    <location>
        <begin position="85"/>
        <end position="135"/>
    </location>
</feature>
<dbReference type="AlphaFoldDB" id="A0A022R8D4"/>
<organism evidence="12 13">
    <name type="scientific">Erythranthe guttata</name>
    <name type="common">Yellow monkey flower</name>
    <name type="synonym">Mimulus guttatus</name>
    <dbReference type="NCBI Taxonomy" id="4155"/>
    <lineage>
        <taxon>Eukaryota</taxon>
        <taxon>Viridiplantae</taxon>
        <taxon>Streptophyta</taxon>
        <taxon>Embryophyta</taxon>
        <taxon>Tracheophyta</taxon>
        <taxon>Spermatophyta</taxon>
        <taxon>Magnoliopsida</taxon>
        <taxon>eudicotyledons</taxon>
        <taxon>Gunneridae</taxon>
        <taxon>Pentapetalae</taxon>
        <taxon>asterids</taxon>
        <taxon>lamiids</taxon>
        <taxon>Lamiales</taxon>
        <taxon>Phrymaceae</taxon>
        <taxon>Erythranthe</taxon>
    </lineage>
</organism>
<feature type="region of interest" description="Disordered" evidence="9">
    <location>
        <begin position="403"/>
        <end position="423"/>
    </location>
</feature>
<keyword evidence="4" id="KW-0238">DNA-binding</keyword>
<evidence type="ECO:0000256" key="7">
    <source>
        <dbReference type="ARBA" id="ARBA00023242"/>
    </source>
</evidence>
<dbReference type="Gene3D" id="1.10.10.60">
    <property type="entry name" value="Homeodomain-like"/>
    <property type="match status" value="2"/>
</dbReference>
<evidence type="ECO:0000259" key="11">
    <source>
        <dbReference type="PROSITE" id="PS51294"/>
    </source>
</evidence>
<dbReference type="InterPro" id="IPR009057">
    <property type="entry name" value="Homeodomain-like_sf"/>
</dbReference>
<evidence type="ECO:0000256" key="3">
    <source>
        <dbReference type="ARBA" id="ARBA00023015"/>
    </source>
</evidence>
<evidence type="ECO:0000256" key="8">
    <source>
        <dbReference type="ARBA" id="ARBA00057804"/>
    </source>
</evidence>
<dbReference type="GO" id="GO:0003677">
    <property type="term" value="F:DNA binding"/>
    <property type="evidence" value="ECO:0007669"/>
    <property type="project" value="UniProtKB-KW"/>
</dbReference>
<sequence>MTSESDERMIPINGADSPSTDDANSGGDGGLNGPLKKGPWTSAEDAILVQYVNKNGEGNWNAVQKHSGLARCGKSCRLRWANHLRPDLKKGAFTAEEERRIIELHAKMGNKWARMAAELPGRTDNEIKNYWNTRIKRRQRAGLPIYPPDICLQALNEGSQQNEDTINTFSPNDVHRPDFIQISTLDVPSLEFKGLEINQPLYPLDIPSNTLLDISTNTLLSQGLHPHPHPHNHPFYLHPPSKRLRSGAPESMFPCINIVPPIGMSQYQSNDGLLLSCPSSDPSAWAMKMELPSLQTQMRNTTANTNWGGPPPSPANNPFFEPADVLMQSPPPNEGAQLCNLSPQNSGLLNEVLYESGALNNSKTSYSFPQPDSYIDIDSSNANVLCDAEWEPYGERLSPLVHSLDDPHSDETKQPVKDEDDYLNPMQYNDKFETNPTIFSKPDFMYPSTSFDGPVKQHPMNDNYLLKDVIGTFLGDDFRDCKKMDTGATSSSQGHCHDSCAWNVMRTI</sequence>
<dbReference type="FunFam" id="1.10.10.60:FF:000001">
    <property type="entry name" value="MYB-related transcription factor"/>
    <property type="match status" value="1"/>
</dbReference>
<dbReference type="CDD" id="cd00167">
    <property type="entry name" value="SANT"/>
    <property type="match status" value="2"/>
</dbReference>
<dbReference type="GO" id="GO:0090406">
    <property type="term" value="C:pollen tube"/>
    <property type="evidence" value="ECO:0007669"/>
    <property type="project" value="UniProtKB-ARBA"/>
</dbReference>
<dbReference type="GO" id="GO:0048235">
    <property type="term" value="P:pollen sperm cell differentiation"/>
    <property type="evidence" value="ECO:0007669"/>
    <property type="project" value="UniProtKB-ARBA"/>
</dbReference>
<comment type="subcellular location">
    <subcellularLocation>
        <location evidence="1">Nucleus</location>
    </subcellularLocation>
</comment>
<reference evidence="12 13" key="1">
    <citation type="journal article" date="2013" name="Proc. Natl. Acad. Sci. U.S.A.">
        <title>Fine-scale variation in meiotic recombination in Mimulus inferred from population shotgun sequencing.</title>
        <authorList>
            <person name="Hellsten U."/>
            <person name="Wright K.M."/>
            <person name="Jenkins J."/>
            <person name="Shu S."/>
            <person name="Yuan Y."/>
            <person name="Wessler S.R."/>
            <person name="Schmutz J."/>
            <person name="Willis J.H."/>
            <person name="Rokhsar D.S."/>
        </authorList>
    </citation>
    <scope>NUCLEOTIDE SEQUENCE [LARGE SCALE GENOMIC DNA]</scope>
    <source>
        <strain evidence="13">cv. DUN x IM62</strain>
    </source>
</reference>
<keyword evidence="13" id="KW-1185">Reference proteome</keyword>
<evidence type="ECO:0000256" key="5">
    <source>
        <dbReference type="ARBA" id="ARBA00023159"/>
    </source>
</evidence>
<feature type="domain" description="HTH myb-type" evidence="11">
    <location>
        <begin position="85"/>
        <end position="139"/>
    </location>
</feature>
<evidence type="ECO:0000313" key="13">
    <source>
        <dbReference type="Proteomes" id="UP000030748"/>
    </source>
</evidence>
<dbReference type="GO" id="GO:0005634">
    <property type="term" value="C:nucleus"/>
    <property type="evidence" value="ECO:0000318"/>
    <property type="project" value="GO_Central"/>
</dbReference>
<dbReference type="Pfam" id="PF00249">
    <property type="entry name" value="Myb_DNA-binding"/>
    <property type="match status" value="2"/>
</dbReference>
<dbReference type="Proteomes" id="UP000030748">
    <property type="component" value="Unassembled WGS sequence"/>
</dbReference>
<dbReference type="PROSITE" id="PS50090">
    <property type="entry name" value="MYB_LIKE"/>
    <property type="match status" value="2"/>
</dbReference>
<keyword evidence="5" id="KW-0010">Activator</keyword>
<dbReference type="PANTHER" id="PTHR47995:SF18">
    <property type="entry name" value="TRANSCRIPTION FACTOR MYB65"/>
    <property type="match status" value="1"/>
</dbReference>
<dbReference type="FunFam" id="1.10.10.60:FF:000404">
    <property type="entry name" value="Transcription factor MYB97"/>
    <property type="match status" value="1"/>
</dbReference>
<evidence type="ECO:0000256" key="9">
    <source>
        <dbReference type="SAM" id="MobiDB-lite"/>
    </source>
</evidence>
<dbReference type="GO" id="GO:0080092">
    <property type="term" value="P:regulation of pollen tube growth"/>
    <property type="evidence" value="ECO:0007669"/>
    <property type="project" value="UniProtKB-ARBA"/>
</dbReference>
<dbReference type="InterPro" id="IPR017930">
    <property type="entry name" value="Myb_dom"/>
</dbReference>
<protein>
    <recommendedName>
        <fullName evidence="14">Transcription factor</fullName>
    </recommendedName>
</protein>
<evidence type="ECO:0000256" key="4">
    <source>
        <dbReference type="ARBA" id="ARBA00023125"/>
    </source>
</evidence>
<dbReference type="GO" id="GO:0003700">
    <property type="term" value="F:DNA-binding transcription factor activity"/>
    <property type="evidence" value="ECO:0000318"/>
    <property type="project" value="GO_Central"/>
</dbReference>
<keyword evidence="7" id="KW-0539">Nucleus</keyword>
<proteinExistence type="predicted"/>
<dbReference type="EMBL" id="KI630592">
    <property type="protein sequence ID" value="EYU35988.1"/>
    <property type="molecule type" value="Genomic_DNA"/>
</dbReference>
<keyword evidence="6" id="KW-0804">Transcription</keyword>
<evidence type="ECO:0000256" key="6">
    <source>
        <dbReference type="ARBA" id="ARBA00023163"/>
    </source>
</evidence>
<dbReference type="PROSITE" id="PS51294">
    <property type="entry name" value="HTH_MYB"/>
    <property type="match status" value="2"/>
</dbReference>
<feature type="region of interest" description="Disordered" evidence="9">
    <location>
        <begin position="1"/>
        <end position="37"/>
    </location>
</feature>
<dbReference type="GO" id="GO:0006355">
    <property type="term" value="P:regulation of DNA-templated transcription"/>
    <property type="evidence" value="ECO:0000318"/>
    <property type="project" value="GO_Central"/>
</dbReference>
<dbReference type="SUPFAM" id="SSF46689">
    <property type="entry name" value="Homeodomain-like"/>
    <property type="match status" value="1"/>
</dbReference>
<feature type="compositionally biased region" description="Basic and acidic residues" evidence="9">
    <location>
        <begin position="403"/>
        <end position="417"/>
    </location>
</feature>
<evidence type="ECO:0000256" key="1">
    <source>
        <dbReference type="ARBA" id="ARBA00004123"/>
    </source>
</evidence>
<dbReference type="InterPro" id="IPR001005">
    <property type="entry name" value="SANT/Myb"/>
</dbReference>
<evidence type="ECO:0008006" key="14">
    <source>
        <dbReference type="Google" id="ProtNLM"/>
    </source>
</evidence>
<dbReference type="PANTHER" id="PTHR47995">
    <property type="entry name" value="TRANSCRIPTION FACTOR MYB33-RELATED"/>
    <property type="match status" value="1"/>
</dbReference>
<keyword evidence="2" id="KW-0677">Repeat</keyword>
<evidence type="ECO:0000313" key="12">
    <source>
        <dbReference type="EMBL" id="EYU35988.1"/>
    </source>
</evidence>
<keyword evidence="3" id="KW-0805">Transcription regulation</keyword>
<comment type="function">
    <text evidence="8">Transcription factor.</text>
</comment>
<feature type="domain" description="Myb-like" evidence="10">
    <location>
        <begin position="32"/>
        <end position="84"/>
    </location>
</feature>
<dbReference type="eggNOG" id="KOG0048">
    <property type="taxonomic scope" value="Eukaryota"/>
</dbReference>